<proteinExistence type="predicted"/>
<dbReference type="InterPro" id="IPR013780">
    <property type="entry name" value="Glyco_hydro_b"/>
</dbReference>
<dbReference type="AlphaFoldDB" id="A0A1X0NXT9"/>
<keyword evidence="3" id="KW-1185">Reference proteome</keyword>
<evidence type="ECO:0000313" key="3">
    <source>
        <dbReference type="Proteomes" id="UP000192257"/>
    </source>
</evidence>
<sequence>MGSSSSTSYRNGKPTFDDATEVHPMFNGLLFRLSDRKNGRWGFYNDSPDYTMHVAVLFDYDSQIVPLGSTNAFRIDDPEAGREDDMGKYLAEVDVPPLATEMFVEGKVTGWSIDTLEARSHQDEQVYRL</sequence>
<reference evidence="2 3" key="1">
    <citation type="submission" date="2017-03" db="EMBL/GenBank/DDBJ databases">
        <title>An alternative strategy for trypanosome survival in the mammalian bloodstream revealed through genome and transcriptome analysis of the ubiquitous bovine parasite Trypanosoma (Megatrypanum) theileri.</title>
        <authorList>
            <person name="Kelly S."/>
            <person name="Ivens A."/>
            <person name="Mott A."/>
            <person name="O'Neill E."/>
            <person name="Emms D."/>
            <person name="Macleod O."/>
            <person name="Voorheis P."/>
            <person name="Matthews J."/>
            <person name="Matthews K."/>
            <person name="Carrington M."/>
        </authorList>
    </citation>
    <scope>NUCLEOTIDE SEQUENCE [LARGE SCALE GENOMIC DNA]</scope>
    <source>
        <strain evidence="2">Edinburgh</strain>
    </source>
</reference>
<protein>
    <submittedName>
        <fullName evidence="2">Putative calpain-like protein</fullName>
    </submittedName>
</protein>
<dbReference type="Pfam" id="PF09149">
    <property type="entry name" value="DUF1935"/>
    <property type="match status" value="1"/>
</dbReference>
<accession>A0A1X0NXT9</accession>
<organism evidence="2 3">
    <name type="scientific">Trypanosoma theileri</name>
    <dbReference type="NCBI Taxonomy" id="67003"/>
    <lineage>
        <taxon>Eukaryota</taxon>
        <taxon>Discoba</taxon>
        <taxon>Euglenozoa</taxon>
        <taxon>Kinetoplastea</taxon>
        <taxon>Metakinetoplastina</taxon>
        <taxon>Trypanosomatida</taxon>
        <taxon>Trypanosomatidae</taxon>
        <taxon>Trypanosoma</taxon>
    </lineage>
</organism>
<name>A0A1X0NXT9_9TRYP</name>
<evidence type="ECO:0000259" key="1">
    <source>
        <dbReference type="Pfam" id="PF09149"/>
    </source>
</evidence>
<dbReference type="PANTHER" id="PTHR47047:SF7">
    <property type="entry name" value="PROTEIN, PUTATIVE-RELATED"/>
    <property type="match status" value="1"/>
</dbReference>
<evidence type="ECO:0000313" key="2">
    <source>
        <dbReference type="EMBL" id="ORC88960.1"/>
    </source>
</evidence>
<dbReference type="EMBL" id="NBCO01000014">
    <property type="protein sequence ID" value="ORC88960.1"/>
    <property type="molecule type" value="Genomic_DNA"/>
</dbReference>
<dbReference type="Gene3D" id="2.60.40.1180">
    <property type="entry name" value="Golgi alpha-mannosidase II"/>
    <property type="match status" value="1"/>
</dbReference>
<comment type="caution">
    <text evidence="2">The sequence shown here is derived from an EMBL/GenBank/DDBJ whole genome shotgun (WGS) entry which is preliminary data.</text>
</comment>
<dbReference type="PANTHER" id="PTHR47047">
    <property type="entry name" value="PUTATIVE-RELATED-RELATED"/>
    <property type="match status" value="1"/>
</dbReference>
<dbReference type="Proteomes" id="UP000192257">
    <property type="component" value="Unassembled WGS sequence"/>
</dbReference>
<dbReference type="GeneID" id="39985396"/>
<gene>
    <name evidence="2" type="ORF">TM35_000141710</name>
</gene>
<dbReference type="SUPFAM" id="SSF101601">
    <property type="entry name" value="Smp-1-like"/>
    <property type="match status" value="1"/>
</dbReference>
<dbReference type="InterPro" id="IPR036310">
    <property type="entry name" value="Smp-1-like_sf"/>
</dbReference>
<dbReference type="OrthoDB" id="269245at2759"/>
<dbReference type="VEuPathDB" id="TriTrypDB:TM35_000141710"/>
<feature type="domain" description="DUF1935" evidence="1">
    <location>
        <begin position="9"/>
        <end position="115"/>
    </location>
</feature>
<dbReference type="RefSeq" id="XP_028883026.1">
    <property type="nucleotide sequence ID" value="XM_029025616.1"/>
</dbReference>
<dbReference type="InterPro" id="IPR015232">
    <property type="entry name" value="DUF1935"/>
</dbReference>